<dbReference type="GO" id="GO:0030170">
    <property type="term" value="F:pyridoxal phosphate binding"/>
    <property type="evidence" value="ECO:0007669"/>
    <property type="project" value="InterPro"/>
</dbReference>
<dbReference type="Pfam" id="PF00202">
    <property type="entry name" value="Aminotran_3"/>
    <property type="match status" value="1"/>
</dbReference>
<keyword evidence="5" id="KW-0963">Cytoplasm</keyword>
<protein>
    <recommendedName>
        <fullName evidence="5">Acetylornithine aminotransferase</fullName>
        <shortName evidence="5">ACOAT</shortName>
        <ecNumber evidence="5">2.6.1.11</ecNumber>
    </recommendedName>
</protein>
<feature type="binding site" evidence="5">
    <location>
        <begin position="216"/>
        <end position="219"/>
    </location>
    <ligand>
        <name>pyridoxal 5'-phosphate</name>
        <dbReference type="ChEBI" id="CHEBI:597326"/>
    </ligand>
</feature>
<dbReference type="InterPro" id="IPR049704">
    <property type="entry name" value="Aminotrans_3_PPA_site"/>
</dbReference>
<evidence type="ECO:0000256" key="1">
    <source>
        <dbReference type="ARBA" id="ARBA00022571"/>
    </source>
</evidence>
<evidence type="ECO:0000313" key="7">
    <source>
        <dbReference type="Proteomes" id="UP000278081"/>
    </source>
</evidence>
<comment type="miscellaneous">
    <text evidence="5">May also have succinyldiaminopimelate aminotransferase activity, thus carrying out the corresponding step in lysine biosynthesis.</text>
</comment>
<dbReference type="CDD" id="cd00610">
    <property type="entry name" value="OAT_like"/>
    <property type="match status" value="1"/>
</dbReference>
<dbReference type="GO" id="GO:0003992">
    <property type="term" value="F:N2-acetyl-L-ornithine:2-oxoglutarate 5-aminotransferase activity"/>
    <property type="evidence" value="ECO:0007669"/>
    <property type="project" value="UniProtKB-UniRule"/>
</dbReference>
<dbReference type="InterPro" id="IPR015424">
    <property type="entry name" value="PyrdxlP-dep_Trfase"/>
</dbReference>
<keyword evidence="1 5" id="KW-0055">Arginine biosynthesis</keyword>
<dbReference type="PANTHER" id="PTHR11986">
    <property type="entry name" value="AMINOTRANSFERASE CLASS III"/>
    <property type="match status" value="1"/>
</dbReference>
<keyword evidence="2 5" id="KW-0032">Aminotransferase</keyword>
<dbReference type="EC" id="2.6.1.11" evidence="5"/>
<dbReference type="PROSITE" id="PS00600">
    <property type="entry name" value="AA_TRANSFER_CLASS_3"/>
    <property type="match status" value="1"/>
</dbReference>
<dbReference type="GO" id="GO:0006526">
    <property type="term" value="P:L-arginine biosynthetic process"/>
    <property type="evidence" value="ECO:0007669"/>
    <property type="project" value="UniProtKB-UniRule"/>
</dbReference>
<sequence>MAEAAPLYDTYSRAPLRFERGEGVWLITESGERYLDFGAGVAVTSVGHSNPHVVGALKEQADKVWHLSNIYEIPGQERLAKRLTDATFADKVFFTNSGAEALECAIKTARRYQFSKGHPERFHIITFEGAFHGRTLATIAAGGQEKYLEGFGPKAPGFDQVAFGDIEAVRAAITDATAGILIEPVQGEGGVRPATPEFMKALRQICDEHGLLLILDEVQTGVGRTGKLFAHEWSGVAPDIMAVAKGIGGGFPLGACLATAEAASGMKAGTHGSTYGGNPLAMAVGSAVLDVILADGFLQQVRDVALVFRQGLASLKDRYPDVIEDIRGEGLLLGVKAAIPSAELLQAIRAAHLLGVPAGDNVIRLLPPLVVTAEEAREGLARLERAAESIRAAKVKKTA</sequence>
<feature type="binding site" evidence="5">
    <location>
        <begin position="98"/>
        <end position="99"/>
    </location>
    <ligand>
        <name>pyridoxal 5'-phosphate</name>
        <dbReference type="ChEBI" id="CHEBI:597326"/>
    </ligand>
</feature>
<dbReference type="FunFam" id="3.40.640.10:FF:000004">
    <property type="entry name" value="Acetylornithine aminotransferase"/>
    <property type="match status" value="1"/>
</dbReference>
<dbReference type="SUPFAM" id="SSF53383">
    <property type="entry name" value="PLP-dependent transferases"/>
    <property type="match status" value="1"/>
</dbReference>
<dbReference type="NCBIfam" id="NF002325">
    <property type="entry name" value="PRK01278.1"/>
    <property type="match status" value="1"/>
</dbReference>
<organism evidence="6 7">
    <name type="scientific">Rhizobium chutanense</name>
    <dbReference type="NCBI Taxonomy" id="2035448"/>
    <lineage>
        <taxon>Bacteria</taxon>
        <taxon>Pseudomonadati</taxon>
        <taxon>Pseudomonadota</taxon>
        <taxon>Alphaproteobacteria</taxon>
        <taxon>Hyphomicrobiales</taxon>
        <taxon>Rhizobiaceae</taxon>
        <taxon>Rhizobium/Agrobacterium group</taxon>
        <taxon>Rhizobium</taxon>
    </lineage>
</organism>
<gene>
    <name evidence="5" type="primary">argD</name>
    <name evidence="6" type="ORF">EFR84_27620</name>
</gene>
<dbReference type="InterPro" id="IPR005814">
    <property type="entry name" value="Aminotrans_3"/>
</dbReference>
<keyword evidence="5" id="KW-0028">Amino-acid biosynthesis</keyword>
<accession>A0A432NHI0</accession>
<keyword evidence="3 5" id="KW-0808">Transferase</keyword>
<feature type="binding site" evidence="5">
    <location>
        <position position="274"/>
    </location>
    <ligand>
        <name>pyridoxal 5'-phosphate</name>
        <dbReference type="ChEBI" id="CHEBI:597326"/>
    </ligand>
</feature>
<dbReference type="GO" id="GO:0042802">
    <property type="term" value="F:identical protein binding"/>
    <property type="evidence" value="ECO:0007669"/>
    <property type="project" value="TreeGrafter"/>
</dbReference>
<dbReference type="InterPro" id="IPR015422">
    <property type="entry name" value="PyrdxlP-dep_Trfase_small"/>
</dbReference>
<feature type="binding site" evidence="5">
    <location>
        <position position="273"/>
    </location>
    <ligand>
        <name>N(2)-acetyl-L-ornithine</name>
        <dbReference type="ChEBI" id="CHEBI:57805"/>
    </ligand>
</feature>
<dbReference type="InterPro" id="IPR015421">
    <property type="entry name" value="PyrdxlP-dep_Trfase_major"/>
</dbReference>
<dbReference type="Proteomes" id="UP000278081">
    <property type="component" value="Unassembled WGS sequence"/>
</dbReference>
<dbReference type="HAMAP" id="MF_01107">
    <property type="entry name" value="ArgD_aminotrans_3"/>
    <property type="match status" value="1"/>
</dbReference>
<name>A0A432NHI0_9HYPH</name>
<comment type="cofactor">
    <cofactor evidence="5">
        <name>pyridoxal 5'-phosphate</name>
        <dbReference type="ChEBI" id="CHEBI:597326"/>
    </cofactor>
    <text evidence="5">Binds 1 pyridoxal phosphate per subunit.</text>
</comment>
<evidence type="ECO:0000313" key="6">
    <source>
        <dbReference type="EMBL" id="RUL99054.1"/>
    </source>
</evidence>
<evidence type="ECO:0000256" key="2">
    <source>
        <dbReference type="ARBA" id="ARBA00022576"/>
    </source>
</evidence>
<dbReference type="Gene3D" id="3.40.640.10">
    <property type="entry name" value="Type I PLP-dependent aspartate aminotransferase-like (Major domain)"/>
    <property type="match status" value="1"/>
</dbReference>
<dbReference type="EMBL" id="RJTJ01000032">
    <property type="protein sequence ID" value="RUL99054.1"/>
    <property type="molecule type" value="Genomic_DNA"/>
</dbReference>
<dbReference type="RefSeq" id="WP_126911432.1">
    <property type="nucleotide sequence ID" value="NZ_ML133779.1"/>
</dbReference>
<keyword evidence="4 5" id="KW-0663">Pyridoxal phosphate</keyword>
<feature type="binding site" evidence="5">
    <location>
        <position position="134"/>
    </location>
    <ligand>
        <name>N(2)-acetyl-L-ornithine</name>
        <dbReference type="ChEBI" id="CHEBI:57805"/>
    </ligand>
</feature>
<dbReference type="OrthoDB" id="9801834at2"/>
<evidence type="ECO:0000256" key="3">
    <source>
        <dbReference type="ARBA" id="ARBA00022679"/>
    </source>
</evidence>
<dbReference type="PANTHER" id="PTHR11986:SF113">
    <property type="entry name" value="SUCCINYLORNITHINE TRANSAMINASE"/>
    <property type="match status" value="1"/>
</dbReference>
<dbReference type="GO" id="GO:0005737">
    <property type="term" value="C:cytoplasm"/>
    <property type="evidence" value="ECO:0007669"/>
    <property type="project" value="UniProtKB-SubCell"/>
</dbReference>
<dbReference type="Gene3D" id="3.90.1150.10">
    <property type="entry name" value="Aspartate Aminotransferase, domain 1"/>
    <property type="match status" value="1"/>
</dbReference>
<feature type="modified residue" description="N6-(pyridoxal phosphate)lysine" evidence="5">
    <location>
        <position position="245"/>
    </location>
</feature>
<dbReference type="NCBIfam" id="TIGR00707">
    <property type="entry name" value="argD"/>
    <property type="match status" value="1"/>
</dbReference>
<dbReference type="InterPro" id="IPR050103">
    <property type="entry name" value="Class-III_PLP-dep_AT"/>
</dbReference>
<dbReference type="AlphaFoldDB" id="A0A432NHI0"/>
<proteinExistence type="inferred from homology"/>
<dbReference type="UniPathway" id="UPA00068">
    <property type="reaction ID" value="UER00109"/>
</dbReference>
<comment type="subunit">
    <text evidence="5">Homodimer.</text>
</comment>
<comment type="subcellular location">
    <subcellularLocation>
        <location evidence="5">Cytoplasm</location>
    </subcellularLocation>
</comment>
<reference evidence="6 7" key="1">
    <citation type="submission" date="2018-11" db="EMBL/GenBank/DDBJ databases">
        <title>Rhizobium chutanense sp. nov., isolated from root nodules of Phaseolus vulgaris in China.</title>
        <authorList>
            <person name="Huo Y."/>
        </authorList>
    </citation>
    <scope>NUCLEOTIDE SEQUENCE [LARGE SCALE GENOMIC DNA]</scope>
    <source>
        <strain evidence="6 7">C16</strain>
    </source>
</reference>
<evidence type="ECO:0000256" key="5">
    <source>
        <dbReference type="HAMAP-Rule" id="MF_01107"/>
    </source>
</evidence>
<comment type="catalytic activity">
    <reaction evidence="5">
        <text>N(2)-acetyl-L-ornithine + 2-oxoglutarate = N-acetyl-L-glutamate 5-semialdehyde + L-glutamate</text>
        <dbReference type="Rhea" id="RHEA:18049"/>
        <dbReference type="ChEBI" id="CHEBI:16810"/>
        <dbReference type="ChEBI" id="CHEBI:29123"/>
        <dbReference type="ChEBI" id="CHEBI:29985"/>
        <dbReference type="ChEBI" id="CHEBI:57805"/>
        <dbReference type="EC" id="2.6.1.11"/>
    </reaction>
</comment>
<feature type="binding site" evidence="5">
    <location>
        <position position="131"/>
    </location>
    <ligand>
        <name>pyridoxal 5'-phosphate</name>
        <dbReference type="ChEBI" id="CHEBI:597326"/>
    </ligand>
</feature>
<evidence type="ECO:0000256" key="4">
    <source>
        <dbReference type="ARBA" id="ARBA00022898"/>
    </source>
</evidence>
<comment type="pathway">
    <text evidence="5">Amino-acid biosynthesis; L-arginine biosynthesis; N(2)-acetyl-L-ornithine from L-glutamate: step 4/4.</text>
</comment>
<comment type="similarity">
    <text evidence="5">Belongs to the class-III pyridoxal-phosphate-dependent aminotransferase family. ArgD subfamily.</text>
</comment>
<comment type="caution">
    <text evidence="6">The sequence shown here is derived from an EMBL/GenBank/DDBJ whole genome shotgun (WGS) entry which is preliminary data.</text>
</comment>
<dbReference type="PIRSF" id="PIRSF000521">
    <property type="entry name" value="Transaminase_4ab_Lys_Orn"/>
    <property type="match status" value="1"/>
</dbReference>
<dbReference type="InterPro" id="IPR004636">
    <property type="entry name" value="AcOrn/SuccOrn_fam"/>
</dbReference>